<sequence length="290" mass="30711">MSAPRLLVDHVVATDAALVDVQIEMLEHGAVSVRGVTAVELTQETFQCFVRCLGDAVPPDMSDRLCAELAGDGPLPLAPDLLAAAGAPLPAGVYDVVHAEVGLTAVRHTGLCINFPADYTGGSREPPDDWGVEVREAGSPRFLGYGRDVPQPAPTVMYRGTIGDLSILLLPLTAAADLARIDHYARRLTAGARPTALAFGCYANQRCAFAVVLDGHHKLAAAAATGAPVGLLVFLSPRLFVGYADCPLFHDRPEVTLEAARRSIVGPAHGRHAWADELEVQGSHRPPRRA</sequence>
<reference evidence="1" key="1">
    <citation type="submission" date="2022-11" db="EMBL/GenBank/DDBJ databases">
        <title>Minimal conservation of predation-associated metabolite biosynthetic gene clusters underscores biosynthetic potential of Myxococcota including descriptions for ten novel species: Archangium lansinium sp. nov., Myxococcus landrumus sp. nov., Nannocystis bai.</title>
        <authorList>
            <person name="Ahearne A."/>
            <person name="Stevens C."/>
            <person name="Dowd S."/>
        </authorList>
    </citation>
    <scope>NUCLEOTIDE SEQUENCE</scope>
    <source>
        <strain evidence="1">Fl3</strain>
    </source>
</reference>
<dbReference type="RefSeq" id="WP_269036513.1">
    <property type="nucleotide sequence ID" value="NZ_CP114040.1"/>
</dbReference>
<proteinExistence type="predicted"/>
<evidence type="ECO:0000313" key="1">
    <source>
        <dbReference type="EMBL" id="WAS94176.1"/>
    </source>
</evidence>
<organism evidence="1 2">
    <name type="scientific">Nannocystis punicea</name>
    <dbReference type="NCBI Taxonomy" id="2995304"/>
    <lineage>
        <taxon>Bacteria</taxon>
        <taxon>Pseudomonadati</taxon>
        <taxon>Myxococcota</taxon>
        <taxon>Polyangia</taxon>
        <taxon>Nannocystales</taxon>
        <taxon>Nannocystaceae</taxon>
        <taxon>Nannocystis</taxon>
    </lineage>
</organism>
<name>A0ABY7H4G0_9BACT</name>
<dbReference type="EMBL" id="CP114040">
    <property type="protein sequence ID" value="WAS94176.1"/>
    <property type="molecule type" value="Genomic_DNA"/>
</dbReference>
<keyword evidence="2" id="KW-1185">Reference proteome</keyword>
<dbReference type="Proteomes" id="UP001164459">
    <property type="component" value="Chromosome"/>
</dbReference>
<protein>
    <submittedName>
        <fullName evidence="1">Uncharacterized protein</fullName>
    </submittedName>
</protein>
<evidence type="ECO:0000313" key="2">
    <source>
        <dbReference type="Proteomes" id="UP001164459"/>
    </source>
</evidence>
<gene>
    <name evidence="1" type="ORF">O0S08_49265</name>
</gene>
<accession>A0ABY7H4G0</accession>